<dbReference type="PROSITE" id="PS50949">
    <property type="entry name" value="HTH_GNTR"/>
    <property type="match status" value="1"/>
</dbReference>
<dbReference type="Pfam" id="PF00392">
    <property type="entry name" value="GntR"/>
    <property type="match status" value="1"/>
</dbReference>
<organism evidence="5 6">
    <name type="scientific">Rugosimonospora africana</name>
    <dbReference type="NCBI Taxonomy" id="556532"/>
    <lineage>
        <taxon>Bacteria</taxon>
        <taxon>Bacillati</taxon>
        <taxon>Actinomycetota</taxon>
        <taxon>Actinomycetes</taxon>
        <taxon>Micromonosporales</taxon>
        <taxon>Micromonosporaceae</taxon>
        <taxon>Rugosimonospora</taxon>
    </lineage>
</organism>
<dbReference type="RefSeq" id="WP_203919534.1">
    <property type="nucleotide sequence ID" value="NZ_BONZ01000038.1"/>
</dbReference>
<protein>
    <submittedName>
        <fullName evidence="5">HTH-type transcriptional regulator FrlR</fullName>
    </submittedName>
</protein>
<keyword evidence="6" id="KW-1185">Reference proteome</keyword>
<dbReference type="Proteomes" id="UP000642748">
    <property type="component" value="Unassembled WGS sequence"/>
</dbReference>
<dbReference type="CDD" id="cd07377">
    <property type="entry name" value="WHTH_GntR"/>
    <property type="match status" value="1"/>
</dbReference>
<dbReference type="AlphaFoldDB" id="A0A8J3VR87"/>
<dbReference type="InterPro" id="IPR000524">
    <property type="entry name" value="Tscrpt_reg_HTH_GntR"/>
</dbReference>
<evidence type="ECO:0000313" key="5">
    <source>
        <dbReference type="EMBL" id="GIH15925.1"/>
    </source>
</evidence>
<reference evidence="5" key="1">
    <citation type="submission" date="2021-01" db="EMBL/GenBank/DDBJ databases">
        <title>Whole genome shotgun sequence of Rugosimonospora africana NBRC 104875.</title>
        <authorList>
            <person name="Komaki H."/>
            <person name="Tamura T."/>
        </authorList>
    </citation>
    <scope>NUCLEOTIDE SEQUENCE</scope>
    <source>
        <strain evidence="5">NBRC 104875</strain>
    </source>
</reference>
<dbReference type="GO" id="GO:0003677">
    <property type="term" value="F:DNA binding"/>
    <property type="evidence" value="ECO:0007669"/>
    <property type="project" value="UniProtKB-KW"/>
</dbReference>
<dbReference type="GO" id="GO:0003700">
    <property type="term" value="F:DNA-binding transcription factor activity"/>
    <property type="evidence" value="ECO:0007669"/>
    <property type="project" value="InterPro"/>
</dbReference>
<evidence type="ECO:0000256" key="1">
    <source>
        <dbReference type="ARBA" id="ARBA00023015"/>
    </source>
</evidence>
<evidence type="ECO:0000256" key="3">
    <source>
        <dbReference type="ARBA" id="ARBA00023163"/>
    </source>
</evidence>
<proteinExistence type="predicted"/>
<keyword evidence="2" id="KW-0238">DNA-binding</keyword>
<dbReference type="SMART" id="SM00866">
    <property type="entry name" value="UTRA"/>
    <property type="match status" value="1"/>
</dbReference>
<dbReference type="PANTHER" id="PTHR44846:SF16">
    <property type="entry name" value="TRANSCRIPTIONAL REGULATOR PHNF-RELATED"/>
    <property type="match status" value="1"/>
</dbReference>
<name>A0A8J3VR87_9ACTN</name>
<comment type="caution">
    <text evidence="5">The sequence shown here is derived from an EMBL/GenBank/DDBJ whole genome shotgun (WGS) entry which is preliminary data.</text>
</comment>
<dbReference type="SUPFAM" id="SSF64288">
    <property type="entry name" value="Chorismate lyase-like"/>
    <property type="match status" value="1"/>
</dbReference>
<dbReference type="PANTHER" id="PTHR44846">
    <property type="entry name" value="MANNOSYL-D-GLYCERATE TRANSPORT/METABOLISM SYSTEM REPRESSOR MNGR-RELATED"/>
    <property type="match status" value="1"/>
</dbReference>
<dbReference type="SMART" id="SM00345">
    <property type="entry name" value="HTH_GNTR"/>
    <property type="match status" value="1"/>
</dbReference>
<dbReference type="InterPro" id="IPR050679">
    <property type="entry name" value="Bact_HTH_transcr_reg"/>
</dbReference>
<dbReference type="Gene3D" id="3.40.1410.10">
    <property type="entry name" value="Chorismate lyase-like"/>
    <property type="match status" value="1"/>
</dbReference>
<dbReference type="Gene3D" id="1.10.10.10">
    <property type="entry name" value="Winged helix-like DNA-binding domain superfamily/Winged helix DNA-binding domain"/>
    <property type="match status" value="1"/>
</dbReference>
<dbReference type="SUPFAM" id="SSF46785">
    <property type="entry name" value="Winged helix' DNA-binding domain"/>
    <property type="match status" value="1"/>
</dbReference>
<dbReference type="InterPro" id="IPR028978">
    <property type="entry name" value="Chorismate_lyase_/UTRA_dom_sf"/>
</dbReference>
<dbReference type="InterPro" id="IPR036388">
    <property type="entry name" value="WH-like_DNA-bd_sf"/>
</dbReference>
<gene>
    <name evidence="5" type="primary">frlR</name>
    <name evidence="5" type="ORF">Raf01_40970</name>
</gene>
<dbReference type="PRINTS" id="PR00035">
    <property type="entry name" value="HTHGNTR"/>
</dbReference>
<sequence length="252" mass="27651">MTVRTGPPPAPLASEYPEPLWRQAVDAIMRDVADGVLRPGMRLPPERELCQRLRISRVTLRKALGRLVDDGVVTSSHGRGWYIAGTGQRRGDWPNSLESFTETAQRMGLTATSEVTRQETVPASLDEAEKLSIAPGTPVFQLRRVRLLDGVPTAVDSSTVPTVFAPGFDRIDFTTGSLYRQLTDAGVDISRAECTIEAMPAGRELADRLGLAVGEPVLVMQQTVLDASDRPVFTSAITYHGGRYRLRTFFAR</sequence>
<keyword evidence="3" id="KW-0804">Transcription</keyword>
<evidence type="ECO:0000313" key="6">
    <source>
        <dbReference type="Proteomes" id="UP000642748"/>
    </source>
</evidence>
<evidence type="ECO:0000256" key="2">
    <source>
        <dbReference type="ARBA" id="ARBA00023125"/>
    </source>
</evidence>
<dbReference type="InterPro" id="IPR011663">
    <property type="entry name" value="UTRA"/>
</dbReference>
<dbReference type="Pfam" id="PF07702">
    <property type="entry name" value="UTRA"/>
    <property type="match status" value="1"/>
</dbReference>
<dbReference type="InterPro" id="IPR036390">
    <property type="entry name" value="WH_DNA-bd_sf"/>
</dbReference>
<accession>A0A8J3VR87</accession>
<keyword evidence="1" id="KW-0805">Transcription regulation</keyword>
<evidence type="ECO:0000259" key="4">
    <source>
        <dbReference type="PROSITE" id="PS50949"/>
    </source>
</evidence>
<dbReference type="EMBL" id="BONZ01000038">
    <property type="protein sequence ID" value="GIH15925.1"/>
    <property type="molecule type" value="Genomic_DNA"/>
</dbReference>
<feature type="domain" description="HTH gntR-type" evidence="4">
    <location>
        <begin position="18"/>
        <end position="86"/>
    </location>
</feature>